<dbReference type="Proteomes" id="UP000008909">
    <property type="component" value="Unassembled WGS sequence"/>
</dbReference>
<sequence>MNGIHAVEDSKLATSAQRYHFAYQKRQMLSRTPSGNGDPYKSSDLKDDAKDTIYAYPGPGSRPRKTLQPWTCTTEQVMMKAQKTFSSQGLLVPEVGGPVSWTRPNNTTFTERKTLHHSEWWIVSAMFSDYQFIQKHLPLLLLFKDENHVVCMFKIDRVFIRSYLNTRVLKIS</sequence>
<organism evidence="2 3">
    <name type="scientific">Clonorchis sinensis</name>
    <name type="common">Chinese liver fluke</name>
    <dbReference type="NCBI Taxonomy" id="79923"/>
    <lineage>
        <taxon>Eukaryota</taxon>
        <taxon>Metazoa</taxon>
        <taxon>Spiralia</taxon>
        <taxon>Lophotrochozoa</taxon>
        <taxon>Platyhelminthes</taxon>
        <taxon>Trematoda</taxon>
        <taxon>Digenea</taxon>
        <taxon>Opisthorchiida</taxon>
        <taxon>Opisthorchiata</taxon>
        <taxon>Opisthorchiidae</taxon>
        <taxon>Clonorchis</taxon>
    </lineage>
</organism>
<gene>
    <name evidence="2" type="ORF">CLF_113249</name>
</gene>
<feature type="region of interest" description="Disordered" evidence="1">
    <location>
        <begin position="25"/>
        <end position="46"/>
    </location>
</feature>
<evidence type="ECO:0000313" key="2">
    <source>
        <dbReference type="EMBL" id="GAA57829.1"/>
    </source>
</evidence>
<reference key="2">
    <citation type="submission" date="2011-10" db="EMBL/GenBank/DDBJ databases">
        <title>The genome and transcriptome sequence of Clonorchis sinensis provide insights into the carcinogenic liver fluke.</title>
        <authorList>
            <person name="Wang X."/>
            <person name="Huang Y."/>
            <person name="Chen W."/>
            <person name="Liu H."/>
            <person name="Guo L."/>
            <person name="Chen Y."/>
            <person name="Luo F."/>
            <person name="Zhou W."/>
            <person name="Sun J."/>
            <person name="Mao Q."/>
            <person name="Liang P."/>
            <person name="Zhou C."/>
            <person name="Tian Y."/>
            <person name="Men J."/>
            <person name="Lv X."/>
            <person name="Huang L."/>
            <person name="Zhou J."/>
            <person name="Hu Y."/>
            <person name="Li R."/>
            <person name="Zhang F."/>
            <person name="Lei H."/>
            <person name="Li X."/>
            <person name="Hu X."/>
            <person name="Liang C."/>
            <person name="Xu J."/>
            <person name="Wu Z."/>
            <person name="Yu X."/>
        </authorList>
    </citation>
    <scope>NUCLEOTIDE SEQUENCE</scope>
    <source>
        <strain>Henan</strain>
    </source>
</reference>
<evidence type="ECO:0000313" key="3">
    <source>
        <dbReference type="Proteomes" id="UP000008909"/>
    </source>
</evidence>
<dbReference type="AlphaFoldDB" id="G7YY00"/>
<dbReference type="EMBL" id="DF145089">
    <property type="protein sequence ID" value="GAA57829.1"/>
    <property type="molecule type" value="Genomic_DNA"/>
</dbReference>
<keyword evidence="3" id="KW-1185">Reference proteome</keyword>
<accession>G7YY00</accession>
<proteinExistence type="predicted"/>
<evidence type="ECO:0000256" key="1">
    <source>
        <dbReference type="SAM" id="MobiDB-lite"/>
    </source>
</evidence>
<protein>
    <submittedName>
        <fullName evidence="2">Uncharacterized protein</fullName>
    </submittedName>
</protein>
<name>G7YY00_CLOSI</name>
<reference evidence="2" key="1">
    <citation type="journal article" date="2011" name="Genome Biol.">
        <title>The draft genome of the carcinogenic human liver fluke Clonorchis sinensis.</title>
        <authorList>
            <person name="Wang X."/>
            <person name="Chen W."/>
            <person name="Huang Y."/>
            <person name="Sun J."/>
            <person name="Men J."/>
            <person name="Liu H."/>
            <person name="Luo F."/>
            <person name="Guo L."/>
            <person name="Lv X."/>
            <person name="Deng C."/>
            <person name="Zhou C."/>
            <person name="Fan Y."/>
            <person name="Li X."/>
            <person name="Huang L."/>
            <person name="Hu Y."/>
            <person name="Liang C."/>
            <person name="Hu X."/>
            <person name="Xu J."/>
            <person name="Yu X."/>
        </authorList>
    </citation>
    <scope>NUCLEOTIDE SEQUENCE [LARGE SCALE GENOMIC DNA]</scope>
    <source>
        <strain evidence="2">Henan</strain>
    </source>
</reference>